<dbReference type="AlphaFoldDB" id="A0A382Y2T9"/>
<keyword evidence="1" id="KW-1133">Transmembrane helix</keyword>
<keyword evidence="1" id="KW-0812">Transmembrane</keyword>
<sequence length="77" mass="8574">MNRREFLKLSAGSALVLALPINFAIKSELSQEVIQFAQKWSETALSYGFSTQELILSYLVMAGMWSVDALAAIIMFI</sequence>
<keyword evidence="1" id="KW-0472">Membrane</keyword>
<feature type="non-terminal residue" evidence="2">
    <location>
        <position position="77"/>
    </location>
</feature>
<evidence type="ECO:0000313" key="2">
    <source>
        <dbReference type="EMBL" id="SVD77349.1"/>
    </source>
</evidence>
<accession>A0A382Y2T9</accession>
<reference evidence="2" key="1">
    <citation type="submission" date="2018-05" db="EMBL/GenBank/DDBJ databases">
        <authorList>
            <person name="Lanie J.A."/>
            <person name="Ng W.-L."/>
            <person name="Kazmierczak K.M."/>
            <person name="Andrzejewski T.M."/>
            <person name="Davidsen T.M."/>
            <person name="Wayne K.J."/>
            <person name="Tettelin H."/>
            <person name="Glass J.I."/>
            <person name="Rusch D."/>
            <person name="Podicherti R."/>
            <person name="Tsui H.-C.T."/>
            <person name="Winkler M.E."/>
        </authorList>
    </citation>
    <scope>NUCLEOTIDE SEQUENCE</scope>
</reference>
<evidence type="ECO:0000256" key="1">
    <source>
        <dbReference type="SAM" id="Phobius"/>
    </source>
</evidence>
<proteinExistence type="predicted"/>
<dbReference type="EMBL" id="UINC01172329">
    <property type="protein sequence ID" value="SVD77349.1"/>
    <property type="molecule type" value="Genomic_DNA"/>
</dbReference>
<protein>
    <submittedName>
        <fullName evidence="2">Uncharacterized protein</fullName>
    </submittedName>
</protein>
<feature type="transmembrane region" description="Helical" evidence="1">
    <location>
        <begin position="54"/>
        <end position="76"/>
    </location>
</feature>
<name>A0A382Y2T9_9ZZZZ</name>
<gene>
    <name evidence="2" type="ORF">METZ01_LOCUS430203</name>
</gene>
<organism evidence="2">
    <name type="scientific">marine metagenome</name>
    <dbReference type="NCBI Taxonomy" id="408172"/>
    <lineage>
        <taxon>unclassified sequences</taxon>
        <taxon>metagenomes</taxon>
        <taxon>ecological metagenomes</taxon>
    </lineage>
</organism>